<dbReference type="EMBL" id="LVJE01000047">
    <property type="protein sequence ID" value="OAB25329.1"/>
    <property type="molecule type" value="Genomic_DNA"/>
</dbReference>
<dbReference type="RefSeq" id="WP_066082793.1">
    <property type="nucleotide sequence ID" value="NZ_FRDK01000009.1"/>
</dbReference>
<dbReference type="Proteomes" id="UP000077164">
    <property type="component" value="Unassembled WGS sequence"/>
</dbReference>
<sequence length="280" mass="33114">MQGCCDDFFYEFELEVEHIKKTNANPITQAKLALEYIEIKLKELFLWLEKFIFNSKEDEIHFFKDLKFKITSKYIFFNRILDIESKSPSNSKKLKIKHYEKALNNCFQFSKQDKEFYKYYRSGSIHNDHLYFIRNSEKQTSNLDISLINFDKKLCTSHDVKVANIIANDILAIYLEEKIEEINSSATSNHHTAKSNLNWTDSKIEMVELIYGLHNLKMFNGGNTDIKEIAGQFSKTFNIVLDDSIYRCFQDIKNRKTIKTKFLHSLSENFNNKIVEEEQN</sequence>
<dbReference type="STRING" id="249352.SAMN05444395_10937"/>
<organism evidence="1 2">
    <name type="scientific">Flavobacterium fryxellicola</name>
    <dbReference type="NCBI Taxonomy" id="249352"/>
    <lineage>
        <taxon>Bacteria</taxon>
        <taxon>Pseudomonadati</taxon>
        <taxon>Bacteroidota</taxon>
        <taxon>Flavobacteriia</taxon>
        <taxon>Flavobacteriales</taxon>
        <taxon>Flavobacteriaceae</taxon>
        <taxon>Flavobacterium</taxon>
    </lineage>
</organism>
<comment type="caution">
    <text evidence="1">The sequence shown here is derived from an EMBL/GenBank/DDBJ whole genome shotgun (WGS) entry which is preliminary data.</text>
</comment>
<accession>A0A167U7E4</accession>
<dbReference type="Pfam" id="PF09357">
    <property type="entry name" value="RteC"/>
    <property type="match status" value="1"/>
</dbReference>
<keyword evidence="2" id="KW-1185">Reference proteome</keyword>
<evidence type="ECO:0000313" key="2">
    <source>
        <dbReference type="Proteomes" id="UP000077164"/>
    </source>
</evidence>
<evidence type="ECO:0000313" key="1">
    <source>
        <dbReference type="EMBL" id="OAB25329.1"/>
    </source>
</evidence>
<name>A0A167U7E4_9FLAO</name>
<proteinExistence type="predicted"/>
<evidence type="ECO:0008006" key="3">
    <source>
        <dbReference type="Google" id="ProtNLM"/>
    </source>
</evidence>
<reference evidence="1 2" key="1">
    <citation type="submission" date="2016-03" db="EMBL/GenBank/DDBJ databases">
        <title>Draft genome sequence of Flavobacterium fryxellicola DSM 16209.</title>
        <authorList>
            <person name="Shin S.-K."/>
            <person name="Yi H."/>
        </authorList>
    </citation>
    <scope>NUCLEOTIDE SEQUENCE [LARGE SCALE GENOMIC DNA]</scope>
    <source>
        <strain evidence="1 2">DSM 16209</strain>
    </source>
</reference>
<gene>
    <name evidence="1" type="ORF">FBFR_15210</name>
</gene>
<protein>
    <recommendedName>
        <fullName evidence="3">RteC protein</fullName>
    </recommendedName>
</protein>
<dbReference type="OrthoDB" id="790983at2"/>
<dbReference type="AlphaFoldDB" id="A0A167U7E4"/>
<dbReference type="InterPro" id="IPR018534">
    <property type="entry name" value="Tet_reg_excision_RteC"/>
</dbReference>